<sequence length="233" mass="26441">MAYAAKFGRTHPTLLIGFSLAPPLWLLLLAIDPHDHGGQFVVALLLLFSATPALIVMAIVYIRRARRSAGYALRVDADGVYFGAHEEAEPRLFTWDEVSALVLFTRRTLVLRGIVRCVGLRLHPYSQDSPERHLADLREAQQREDLEEAERADIQRLIDQLSQGQLEMAVSCHAEARGWRYRSDALRRSFETHAPGVPVAVYSDKAYWDLVGWRAGRDKLAGILETVELRKWR</sequence>
<feature type="transmembrane region" description="Helical" evidence="1">
    <location>
        <begin position="37"/>
        <end position="62"/>
    </location>
</feature>
<keyword evidence="1" id="KW-0472">Membrane</keyword>
<name>A0A6H9YQB1_9ACTN</name>
<evidence type="ECO:0000313" key="2">
    <source>
        <dbReference type="EMBL" id="KAB2345936.1"/>
    </source>
</evidence>
<keyword evidence="1" id="KW-0812">Transmembrane</keyword>
<evidence type="ECO:0000256" key="1">
    <source>
        <dbReference type="SAM" id="Phobius"/>
    </source>
</evidence>
<keyword evidence="1" id="KW-1133">Transmembrane helix</keyword>
<keyword evidence="3" id="KW-1185">Reference proteome</keyword>
<reference evidence="2 3" key="1">
    <citation type="submission" date="2019-09" db="EMBL/GenBank/DDBJ databases">
        <title>Actinomadura physcomitrii sp. nov., a novel actinomycete isolated from moss [Physcomitrium sphaericum (Ludw) Fuernr].</title>
        <authorList>
            <person name="Zhuang X."/>
            <person name="Liu C."/>
        </authorList>
    </citation>
    <scope>NUCLEOTIDE SEQUENCE [LARGE SCALE GENOMIC DNA]</scope>
    <source>
        <strain evidence="2 3">HMC1</strain>
    </source>
</reference>
<dbReference type="EMBL" id="WBMT01000012">
    <property type="protein sequence ID" value="KAB2345936.1"/>
    <property type="molecule type" value="Genomic_DNA"/>
</dbReference>
<dbReference type="Proteomes" id="UP000468735">
    <property type="component" value="Unassembled WGS sequence"/>
</dbReference>
<comment type="caution">
    <text evidence="2">The sequence shown here is derived from an EMBL/GenBank/DDBJ whole genome shotgun (WGS) entry which is preliminary data.</text>
</comment>
<feature type="transmembrane region" description="Helical" evidence="1">
    <location>
        <begin position="12"/>
        <end position="31"/>
    </location>
</feature>
<organism evidence="2 3">
    <name type="scientific">Actinomadura rudentiformis</name>
    <dbReference type="NCBI Taxonomy" id="359158"/>
    <lineage>
        <taxon>Bacteria</taxon>
        <taxon>Bacillati</taxon>
        <taxon>Actinomycetota</taxon>
        <taxon>Actinomycetes</taxon>
        <taxon>Streptosporangiales</taxon>
        <taxon>Thermomonosporaceae</taxon>
        <taxon>Actinomadura</taxon>
    </lineage>
</organism>
<dbReference type="AlphaFoldDB" id="A0A6H9YQB1"/>
<proteinExistence type="predicted"/>
<evidence type="ECO:0000313" key="3">
    <source>
        <dbReference type="Proteomes" id="UP000468735"/>
    </source>
</evidence>
<dbReference type="RefSeq" id="WP_151563902.1">
    <property type="nucleotide sequence ID" value="NZ_WBMT01000012.1"/>
</dbReference>
<accession>A0A6H9YQB1</accession>
<gene>
    <name evidence="2" type="ORF">F8566_24770</name>
</gene>
<protein>
    <submittedName>
        <fullName evidence="2">Uncharacterized protein</fullName>
    </submittedName>
</protein>